<evidence type="ECO:0000313" key="2">
    <source>
        <dbReference type="Proteomes" id="UP000094444"/>
    </source>
</evidence>
<sequence>MYPCYVGLGLGLPRDAIPQTLNDEALLELGGRILGDLLQDKHCQADIQTPWGDTYIRTTNEASIRRLGIAIRAFKISWEFWSQSRHQVEEWSQRLDDKTHDCLRAVLSATANVHPVGLQRYADFLIKLFTSSRAALLLCMARVTLLLSIAPWGETAPGDFDSLRLEAFQALKEACWAWHMLMRPSWTIAFWVKSACTALDRQRQSGCWLDGSGRTYDFPEDMIDVGKTPPIYNNYDYFQWTRKSKVRRFLRDKPDQQAMFVDCYFIDHWTWSHVMNRSRAGSPLTSPSYKTSSQRRCPSKKPCRWLFHSGLLWSMSRSIRGWRPTRRM</sequence>
<dbReference type="EMBL" id="MAVT02001166">
    <property type="protein sequence ID" value="POS71795.1"/>
    <property type="molecule type" value="Genomic_DNA"/>
</dbReference>
<comment type="caution">
    <text evidence="1">The sequence shown here is derived from an EMBL/GenBank/DDBJ whole genome shotgun (WGS) entry which is preliminary data.</text>
</comment>
<evidence type="ECO:0000313" key="1">
    <source>
        <dbReference type="EMBL" id="POS71795.1"/>
    </source>
</evidence>
<dbReference type="Proteomes" id="UP000094444">
    <property type="component" value="Unassembled WGS sequence"/>
</dbReference>
<protein>
    <submittedName>
        <fullName evidence="1">Uncharacterized protein</fullName>
    </submittedName>
</protein>
<name>A0A2P5HNI4_DIAHE</name>
<keyword evidence="2" id="KW-1185">Reference proteome</keyword>
<gene>
    <name evidence="1" type="ORF">DHEL01_v209809</name>
</gene>
<dbReference type="InParanoid" id="A0A2P5HNI4"/>
<dbReference type="AlphaFoldDB" id="A0A2P5HNI4"/>
<organism evidence="1 2">
    <name type="scientific">Diaporthe helianthi</name>
    <dbReference type="NCBI Taxonomy" id="158607"/>
    <lineage>
        <taxon>Eukaryota</taxon>
        <taxon>Fungi</taxon>
        <taxon>Dikarya</taxon>
        <taxon>Ascomycota</taxon>
        <taxon>Pezizomycotina</taxon>
        <taxon>Sordariomycetes</taxon>
        <taxon>Sordariomycetidae</taxon>
        <taxon>Diaporthales</taxon>
        <taxon>Diaporthaceae</taxon>
        <taxon>Diaporthe</taxon>
    </lineage>
</organism>
<dbReference type="OrthoDB" id="10451140at2759"/>
<accession>A0A2P5HNI4</accession>
<proteinExistence type="predicted"/>
<reference evidence="1" key="1">
    <citation type="submission" date="2017-09" db="EMBL/GenBank/DDBJ databases">
        <title>Polyketide synthases of a Diaporthe helianthi virulent isolate.</title>
        <authorList>
            <person name="Baroncelli R."/>
        </authorList>
    </citation>
    <scope>NUCLEOTIDE SEQUENCE [LARGE SCALE GENOMIC DNA]</scope>
    <source>
        <strain evidence="1">7/96</strain>
    </source>
</reference>